<dbReference type="KEGG" id="mri:Mal4_00580"/>
<evidence type="ECO:0000313" key="3">
    <source>
        <dbReference type="EMBL" id="QDU35776.1"/>
    </source>
</evidence>
<dbReference type="AlphaFoldDB" id="A0A517YZV8"/>
<organism evidence="3 4">
    <name type="scientific">Maioricimonas rarisocia</name>
    <dbReference type="NCBI Taxonomy" id="2528026"/>
    <lineage>
        <taxon>Bacteria</taxon>
        <taxon>Pseudomonadati</taxon>
        <taxon>Planctomycetota</taxon>
        <taxon>Planctomycetia</taxon>
        <taxon>Planctomycetales</taxon>
        <taxon>Planctomycetaceae</taxon>
        <taxon>Maioricimonas</taxon>
    </lineage>
</organism>
<gene>
    <name evidence="3" type="ORF">Mal4_00580</name>
</gene>
<sequence length="335" mass="35561">MVSFANALAPVYGAVDVIAVRQCRDSCDTTSLMRWAMCFALRIAKYSALVLLIAPAKLQAGLMPTYQDFDSPGTTYVEGRPGYTSGGILAGGPTGNFMRLRAADVPDDFSPNSIAFDRTAEGDYVQVVASFDFSLTPVTGSADGFFFTLLPTSEYGITGAAPVVNWAGGGAAEPRDLEHTFALGFDIFDNNNVNPNPPEPNNNHISLHYDKNFLGVFDPGFNLDSGGWHSAEVILNRVAGGTSLTLTLTPAGGSPVTPISDFLIGGYELTESRLAMGASTGGESALHDFDNISAQFTAVPEPGSFALLATALVGLAGYDTRRKRMVRTEEESESR</sequence>
<dbReference type="Pfam" id="PF07589">
    <property type="entry name" value="PEP-CTERM"/>
    <property type="match status" value="1"/>
</dbReference>
<proteinExistence type="predicted"/>
<dbReference type="InterPro" id="IPR013424">
    <property type="entry name" value="Ice-binding_C"/>
</dbReference>
<keyword evidence="1" id="KW-0812">Transmembrane</keyword>
<dbReference type="EMBL" id="CP036275">
    <property type="protein sequence ID" value="QDU35776.1"/>
    <property type="molecule type" value="Genomic_DNA"/>
</dbReference>
<dbReference type="SUPFAM" id="SSF49899">
    <property type="entry name" value="Concanavalin A-like lectins/glucanases"/>
    <property type="match status" value="1"/>
</dbReference>
<dbReference type="Proteomes" id="UP000320496">
    <property type="component" value="Chromosome"/>
</dbReference>
<evidence type="ECO:0000313" key="4">
    <source>
        <dbReference type="Proteomes" id="UP000320496"/>
    </source>
</evidence>
<protein>
    <submittedName>
        <fullName evidence="3">PEP-CTERM motif protein</fullName>
    </submittedName>
</protein>
<keyword evidence="1" id="KW-1133">Transmembrane helix</keyword>
<keyword evidence="1" id="KW-0472">Membrane</keyword>
<accession>A0A517YZV8</accession>
<name>A0A517YZV8_9PLAN</name>
<keyword evidence="4" id="KW-1185">Reference proteome</keyword>
<reference evidence="3 4" key="1">
    <citation type="submission" date="2019-02" db="EMBL/GenBank/DDBJ databases">
        <title>Deep-cultivation of Planctomycetes and their phenomic and genomic characterization uncovers novel biology.</title>
        <authorList>
            <person name="Wiegand S."/>
            <person name="Jogler M."/>
            <person name="Boedeker C."/>
            <person name="Pinto D."/>
            <person name="Vollmers J."/>
            <person name="Rivas-Marin E."/>
            <person name="Kohn T."/>
            <person name="Peeters S.H."/>
            <person name="Heuer A."/>
            <person name="Rast P."/>
            <person name="Oberbeckmann S."/>
            <person name="Bunk B."/>
            <person name="Jeske O."/>
            <person name="Meyerdierks A."/>
            <person name="Storesund J.E."/>
            <person name="Kallscheuer N."/>
            <person name="Luecker S."/>
            <person name="Lage O.M."/>
            <person name="Pohl T."/>
            <person name="Merkel B.J."/>
            <person name="Hornburger P."/>
            <person name="Mueller R.-W."/>
            <person name="Bruemmer F."/>
            <person name="Labrenz M."/>
            <person name="Spormann A.M."/>
            <person name="Op den Camp H."/>
            <person name="Overmann J."/>
            <person name="Amann R."/>
            <person name="Jetten M.S.M."/>
            <person name="Mascher T."/>
            <person name="Medema M.H."/>
            <person name="Devos D.P."/>
            <person name="Kaster A.-K."/>
            <person name="Ovreas L."/>
            <person name="Rohde M."/>
            <person name="Galperin M.Y."/>
            <person name="Jogler C."/>
        </authorList>
    </citation>
    <scope>NUCLEOTIDE SEQUENCE [LARGE SCALE GENOMIC DNA]</scope>
    <source>
        <strain evidence="3 4">Mal4</strain>
    </source>
</reference>
<dbReference type="Gene3D" id="2.60.120.200">
    <property type="match status" value="1"/>
</dbReference>
<feature type="domain" description="Ice-binding protein C-terminal" evidence="2">
    <location>
        <begin position="298"/>
        <end position="318"/>
    </location>
</feature>
<dbReference type="InterPro" id="IPR013320">
    <property type="entry name" value="ConA-like_dom_sf"/>
</dbReference>
<evidence type="ECO:0000259" key="2">
    <source>
        <dbReference type="Pfam" id="PF07589"/>
    </source>
</evidence>
<evidence type="ECO:0000256" key="1">
    <source>
        <dbReference type="SAM" id="Phobius"/>
    </source>
</evidence>
<feature type="transmembrane region" description="Helical" evidence="1">
    <location>
        <begin position="302"/>
        <end position="318"/>
    </location>
</feature>